<name>A0A132B1N2_MOLSC</name>
<sequence length="64" mass="7141">MTVNIIKTKFVANVGCFEVNDGANDEDAEEIEANIRVITKQRNHRWPYPPESACFNSVEGLMGA</sequence>
<proteinExistence type="predicted"/>
<keyword evidence="2" id="KW-1185">Reference proteome</keyword>
<dbReference type="InParanoid" id="A0A132B1N2"/>
<evidence type="ECO:0000313" key="1">
    <source>
        <dbReference type="EMBL" id="KUJ06211.1"/>
    </source>
</evidence>
<dbReference type="KEGG" id="psco:LY89DRAFT_633257"/>
<reference evidence="1 2" key="1">
    <citation type="submission" date="2015-10" db="EMBL/GenBank/DDBJ databases">
        <title>Full genome of DAOMC 229536 Phialocephala scopiformis, a fungal endophyte of spruce producing the potent anti-insectan compound rugulosin.</title>
        <authorList>
            <consortium name="DOE Joint Genome Institute"/>
            <person name="Walker A.K."/>
            <person name="Frasz S.L."/>
            <person name="Seifert K.A."/>
            <person name="Miller J.D."/>
            <person name="Mondo S.J."/>
            <person name="Labutti K."/>
            <person name="Lipzen A."/>
            <person name="Dockter R."/>
            <person name="Kennedy M."/>
            <person name="Grigoriev I.V."/>
            <person name="Spatafora J.W."/>
        </authorList>
    </citation>
    <scope>NUCLEOTIDE SEQUENCE [LARGE SCALE GENOMIC DNA]</scope>
    <source>
        <strain evidence="1 2">CBS 120377</strain>
    </source>
</reference>
<protein>
    <submittedName>
        <fullName evidence="1">Uncharacterized protein</fullName>
    </submittedName>
</protein>
<dbReference type="RefSeq" id="XP_018060566.1">
    <property type="nucleotide sequence ID" value="XM_018211339.1"/>
</dbReference>
<dbReference type="EMBL" id="KQ947451">
    <property type="protein sequence ID" value="KUJ06211.1"/>
    <property type="molecule type" value="Genomic_DNA"/>
</dbReference>
<dbReference type="GeneID" id="28821065"/>
<dbReference type="AlphaFoldDB" id="A0A132B1N2"/>
<evidence type="ECO:0000313" key="2">
    <source>
        <dbReference type="Proteomes" id="UP000070700"/>
    </source>
</evidence>
<dbReference type="Proteomes" id="UP000070700">
    <property type="component" value="Unassembled WGS sequence"/>
</dbReference>
<gene>
    <name evidence="1" type="ORF">LY89DRAFT_633257</name>
</gene>
<organism evidence="1 2">
    <name type="scientific">Mollisia scopiformis</name>
    <name type="common">Conifer needle endophyte fungus</name>
    <name type="synonym">Phialocephala scopiformis</name>
    <dbReference type="NCBI Taxonomy" id="149040"/>
    <lineage>
        <taxon>Eukaryota</taxon>
        <taxon>Fungi</taxon>
        <taxon>Dikarya</taxon>
        <taxon>Ascomycota</taxon>
        <taxon>Pezizomycotina</taxon>
        <taxon>Leotiomycetes</taxon>
        <taxon>Helotiales</taxon>
        <taxon>Mollisiaceae</taxon>
        <taxon>Mollisia</taxon>
    </lineage>
</organism>
<accession>A0A132B1N2</accession>